<evidence type="ECO:0000259" key="2">
    <source>
        <dbReference type="Pfam" id="PF07734"/>
    </source>
</evidence>
<dbReference type="SUPFAM" id="SSF81383">
    <property type="entry name" value="F-box domain"/>
    <property type="match status" value="1"/>
</dbReference>
<evidence type="ECO:0008006" key="4">
    <source>
        <dbReference type="Google" id="ProtNLM"/>
    </source>
</evidence>
<protein>
    <recommendedName>
        <fullName evidence="4">F-box domain-containing protein</fullName>
    </recommendedName>
</protein>
<dbReference type="PANTHER" id="PTHR31672:SF13">
    <property type="entry name" value="F-BOX PROTEIN CPR30-LIKE"/>
    <property type="match status" value="1"/>
</dbReference>
<accession>A0A3P6EBU5</accession>
<name>A0A3P6EBU5_BRAOL</name>
<dbReference type="InterPro" id="IPR036047">
    <property type="entry name" value="F-box-like_dom_sf"/>
</dbReference>
<dbReference type="InterPro" id="IPR050796">
    <property type="entry name" value="SCF_F-box_component"/>
</dbReference>
<feature type="domain" description="F-box associated beta-propeller type 1" evidence="2">
    <location>
        <begin position="53"/>
        <end position="374"/>
    </location>
</feature>
<evidence type="ECO:0000259" key="1">
    <source>
        <dbReference type="Pfam" id="PF00646"/>
    </source>
</evidence>
<evidence type="ECO:0000313" key="3">
    <source>
        <dbReference type="EMBL" id="VDD32704.1"/>
    </source>
</evidence>
<feature type="domain" description="F-box" evidence="1">
    <location>
        <begin position="4"/>
        <end position="42"/>
    </location>
</feature>
<dbReference type="EMBL" id="LR031875">
    <property type="protein sequence ID" value="VDD32704.1"/>
    <property type="molecule type" value="Genomic_DNA"/>
</dbReference>
<sequence>MTTISDLSRDLIGDILSKVPITCVGKVRCTCKQWNASSRHRIFGKAVARQFMGFMMMDFKVCSVRIDLNGIVKDEEGSGPVSTKPIDKLNKIEISKVFHCDGLLLCTTRDNTRLLVWNPYLGQMKWIEPKTAYHRLDRYALGYDTNKKSYKILRFVDDAYWPTPLFEFEIYDMNSNLWRALDVTPDWDNEFFRPGLTVKGNTYFFAKQKIILDEGEADEDVDDFLVSFDFTKERFGPHLHVPFHSRLHGDTVVLSSVGEEKLAALYQCMDINMMEIWVTTKIEPHAVSWSKLYFLAVDKMVPLLSGSFFIDEEKKLALAFTLDTLGRYKRAYIIGEDEYFKQVDLGEAVVIPDDDDYPYCFPLVCSYVPSLVQINQGLVLSGKRKER</sequence>
<organism evidence="3">
    <name type="scientific">Brassica oleracea</name>
    <name type="common">Wild cabbage</name>
    <dbReference type="NCBI Taxonomy" id="3712"/>
    <lineage>
        <taxon>Eukaryota</taxon>
        <taxon>Viridiplantae</taxon>
        <taxon>Streptophyta</taxon>
        <taxon>Embryophyta</taxon>
        <taxon>Tracheophyta</taxon>
        <taxon>Spermatophyta</taxon>
        <taxon>Magnoliopsida</taxon>
        <taxon>eudicotyledons</taxon>
        <taxon>Gunneridae</taxon>
        <taxon>Pentapetalae</taxon>
        <taxon>rosids</taxon>
        <taxon>malvids</taxon>
        <taxon>Brassicales</taxon>
        <taxon>Brassicaceae</taxon>
        <taxon>Brassiceae</taxon>
        <taxon>Brassica</taxon>
    </lineage>
</organism>
<gene>
    <name evidence="3" type="ORF">BOLC9T58027H</name>
</gene>
<dbReference type="InterPro" id="IPR001810">
    <property type="entry name" value="F-box_dom"/>
</dbReference>
<dbReference type="Pfam" id="PF00646">
    <property type="entry name" value="F-box"/>
    <property type="match status" value="1"/>
</dbReference>
<dbReference type="PANTHER" id="PTHR31672">
    <property type="entry name" value="BNACNNG10540D PROTEIN"/>
    <property type="match status" value="1"/>
</dbReference>
<dbReference type="Pfam" id="PF07734">
    <property type="entry name" value="FBA_1"/>
    <property type="match status" value="1"/>
</dbReference>
<dbReference type="InterPro" id="IPR017451">
    <property type="entry name" value="F-box-assoc_interact_dom"/>
</dbReference>
<dbReference type="InterPro" id="IPR006527">
    <property type="entry name" value="F-box-assoc_dom_typ1"/>
</dbReference>
<dbReference type="NCBIfam" id="TIGR01640">
    <property type="entry name" value="F_box_assoc_1"/>
    <property type="match status" value="1"/>
</dbReference>
<reference evidence="3" key="1">
    <citation type="submission" date="2018-11" db="EMBL/GenBank/DDBJ databases">
        <authorList>
            <consortium name="Genoscope - CEA"/>
            <person name="William W."/>
        </authorList>
    </citation>
    <scope>NUCLEOTIDE SEQUENCE</scope>
</reference>
<dbReference type="AlphaFoldDB" id="A0A3P6EBU5"/>
<proteinExistence type="predicted"/>